<protein>
    <submittedName>
        <fullName evidence="1">Uncharacterized protein</fullName>
    </submittedName>
</protein>
<keyword evidence="2" id="KW-1185">Reference proteome</keyword>
<proteinExistence type="predicted"/>
<reference evidence="1" key="1">
    <citation type="submission" date="2020-05" db="EMBL/GenBank/DDBJ databases">
        <title>Genomic Encyclopedia of Type Strains, Phase IV (KMG-V): Genome sequencing to study the core and pangenomes of soil and plant-associated prokaryotes.</title>
        <authorList>
            <person name="Whitman W."/>
        </authorList>
    </citation>
    <scope>NUCLEOTIDE SEQUENCE</scope>
    <source>
        <strain evidence="1">16F</strain>
    </source>
</reference>
<name>A0A8J8GCZ8_9FLAO</name>
<organism evidence="1 2">
    <name type="scientific">Frigoriflavimonas asaccharolytica</name>
    <dbReference type="NCBI Taxonomy" id="2735899"/>
    <lineage>
        <taxon>Bacteria</taxon>
        <taxon>Pseudomonadati</taxon>
        <taxon>Bacteroidota</taxon>
        <taxon>Flavobacteriia</taxon>
        <taxon>Flavobacteriales</taxon>
        <taxon>Weeksellaceae</taxon>
        <taxon>Frigoriflavimonas</taxon>
    </lineage>
</organism>
<accession>A0A8J8GCZ8</accession>
<sequence>MTKNNKILIIMFSLISLVLKSQDVKIVVNGTNFENIKIGDTIMKSSFNREYLYHRKECEKDLLIIISNKSYLIKDLSKQIKLILFDVDNDAENGCYVINEFNYDIVQSSNIENLKKCSNLTNIGLFDNFNQNSNSNIKIKAKKH</sequence>
<dbReference type="AlphaFoldDB" id="A0A8J8GCZ8"/>
<dbReference type="Proteomes" id="UP000610746">
    <property type="component" value="Unassembled WGS sequence"/>
</dbReference>
<evidence type="ECO:0000313" key="2">
    <source>
        <dbReference type="Proteomes" id="UP000610746"/>
    </source>
</evidence>
<evidence type="ECO:0000313" key="1">
    <source>
        <dbReference type="EMBL" id="NRS93685.1"/>
    </source>
</evidence>
<dbReference type="RefSeq" id="WP_173780234.1">
    <property type="nucleotide sequence ID" value="NZ_JABSNO010000026.1"/>
</dbReference>
<dbReference type="EMBL" id="JABSNO010000026">
    <property type="protein sequence ID" value="NRS93685.1"/>
    <property type="molecule type" value="Genomic_DNA"/>
</dbReference>
<comment type="caution">
    <text evidence="1">The sequence shown here is derived from an EMBL/GenBank/DDBJ whole genome shotgun (WGS) entry which is preliminary data.</text>
</comment>
<gene>
    <name evidence="1" type="ORF">HNQ03_002776</name>
</gene>